<reference evidence="1 2" key="1">
    <citation type="journal article" date="1998" name="Science">
        <title>Genome sequence of the nematode C. elegans: a platform for investigating biology.</title>
        <authorList>
            <consortium name="The C. elegans sequencing consortium"/>
            <person name="Sulson J.E."/>
            <person name="Waterston R."/>
        </authorList>
    </citation>
    <scope>NUCLEOTIDE SEQUENCE [LARGE SCALE GENOMIC DNA]</scope>
    <source>
        <strain evidence="1 2">Bristol N2</strain>
    </source>
</reference>
<dbReference type="WormBase" id="Y82E9BR.6">
    <property type="protein sequence ID" value="CE23391"/>
    <property type="gene ID" value="WBGene00022339"/>
</dbReference>
<dbReference type="PaxDb" id="6239-Y82E9BR.6"/>
<sequence length="46" mass="5304">MAEKASRRNLDIAVCQMCHNCRAAESVVYLRDLARICRITFSGFQR</sequence>
<protein>
    <submittedName>
        <fullName evidence="1">Hydrogenase iron-sulfur subunit</fullName>
    </submittedName>
</protein>
<proteinExistence type="predicted"/>
<dbReference type="UCSC" id="Y82E9BR.6">
    <property type="organism name" value="c. elegans"/>
</dbReference>
<keyword evidence="2" id="KW-1185">Reference proteome</keyword>
<evidence type="ECO:0000313" key="2">
    <source>
        <dbReference type="Proteomes" id="UP000001940"/>
    </source>
</evidence>
<dbReference type="AlphaFoldDB" id="Q9BKS6"/>
<dbReference type="EMBL" id="BX284603">
    <property type="protein sequence ID" value="CCD73037.1"/>
    <property type="molecule type" value="Genomic_DNA"/>
</dbReference>
<accession>Q9BKS6</accession>
<gene>
    <name evidence="1" type="ORF">CELE_Y82E9BR.6</name>
    <name evidence="1 3" type="ORF">Y82E9BR.6</name>
</gene>
<evidence type="ECO:0000313" key="1">
    <source>
        <dbReference type="EMBL" id="CCD73037.1"/>
    </source>
</evidence>
<dbReference type="Proteomes" id="UP000001940">
    <property type="component" value="Chromosome III"/>
</dbReference>
<dbReference type="Bgee" id="WBGene00022339">
    <property type="expression patterns" value="Expressed in pharyngeal muscle cell (C elegans) and 2 other cell types or tissues"/>
</dbReference>
<name>Q9BKS6_CAEEL</name>
<dbReference type="HOGENOM" id="CLU_3191809_0_0_1"/>
<dbReference type="AGR" id="WB:WBGene00022339"/>
<organism evidence="1 2">
    <name type="scientific">Caenorhabditis elegans</name>
    <dbReference type="NCBI Taxonomy" id="6239"/>
    <lineage>
        <taxon>Eukaryota</taxon>
        <taxon>Metazoa</taxon>
        <taxon>Ecdysozoa</taxon>
        <taxon>Nematoda</taxon>
        <taxon>Chromadorea</taxon>
        <taxon>Rhabditida</taxon>
        <taxon>Rhabditina</taxon>
        <taxon>Rhabditomorpha</taxon>
        <taxon>Rhabditoidea</taxon>
        <taxon>Rhabditidae</taxon>
        <taxon>Peloderinae</taxon>
        <taxon>Caenorhabditis</taxon>
    </lineage>
</organism>
<dbReference type="InParanoid" id="Q9BKS6"/>
<evidence type="ECO:0000313" key="3">
    <source>
        <dbReference type="WormBase" id="Y82E9BR.6"/>
    </source>
</evidence>